<proteinExistence type="predicted"/>
<name>A0A8H3M249_9GLOM</name>
<gene>
    <name evidence="3" type="ORF">RCL2_002286400</name>
</gene>
<feature type="region of interest" description="Disordered" evidence="1">
    <location>
        <begin position="1"/>
        <end position="23"/>
    </location>
</feature>
<evidence type="ECO:0000256" key="1">
    <source>
        <dbReference type="SAM" id="MobiDB-lite"/>
    </source>
</evidence>
<dbReference type="Pfam" id="PF03184">
    <property type="entry name" value="DDE_1"/>
    <property type="match status" value="1"/>
</dbReference>
<dbReference type="AlphaFoldDB" id="A0A8H3M249"/>
<dbReference type="InterPro" id="IPR004875">
    <property type="entry name" value="DDE_SF_endonuclease_dom"/>
</dbReference>
<dbReference type="Proteomes" id="UP000615446">
    <property type="component" value="Unassembled WGS sequence"/>
</dbReference>
<sequence length="131" mass="15048">MIPNRIKSTHSRSGRSSGRSSRNQPDIFQLQLTHVEVAFLPPNTTSHLQPLDVGIIASFKNYYKRNYCHHVLELFEDGKDINKEKINVKKAINYVSNAWNHVTKETIWNCWKKTGILPLSTNEDIDNASQV</sequence>
<dbReference type="EMBL" id="BLAL01000246">
    <property type="protein sequence ID" value="GES96226.1"/>
    <property type="molecule type" value="Genomic_DNA"/>
</dbReference>
<dbReference type="OrthoDB" id="2441347at2759"/>
<protein>
    <submittedName>
        <fullName evidence="3">Tigger transposable element-derived protein 6-like</fullName>
    </submittedName>
</protein>
<evidence type="ECO:0000313" key="4">
    <source>
        <dbReference type="Proteomes" id="UP000615446"/>
    </source>
</evidence>
<dbReference type="GO" id="GO:0003676">
    <property type="term" value="F:nucleic acid binding"/>
    <property type="evidence" value="ECO:0007669"/>
    <property type="project" value="InterPro"/>
</dbReference>
<organism evidence="3 4">
    <name type="scientific">Rhizophagus clarus</name>
    <dbReference type="NCBI Taxonomy" id="94130"/>
    <lineage>
        <taxon>Eukaryota</taxon>
        <taxon>Fungi</taxon>
        <taxon>Fungi incertae sedis</taxon>
        <taxon>Mucoromycota</taxon>
        <taxon>Glomeromycotina</taxon>
        <taxon>Glomeromycetes</taxon>
        <taxon>Glomerales</taxon>
        <taxon>Glomeraceae</taxon>
        <taxon>Rhizophagus</taxon>
    </lineage>
</organism>
<feature type="domain" description="DDE-1" evidence="2">
    <location>
        <begin position="28"/>
        <end position="111"/>
    </location>
</feature>
<evidence type="ECO:0000259" key="2">
    <source>
        <dbReference type="Pfam" id="PF03184"/>
    </source>
</evidence>
<reference evidence="3" key="1">
    <citation type="submission" date="2019-10" db="EMBL/GenBank/DDBJ databases">
        <title>Conservation and host-specific expression of non-tandemly repeated heterogenous ribosome RNA gene in arbuscular mycorrhizal fungi.</title>
        <authorList>
            <person name="Maeda T."/>
            <person name="Kobayashi Y."/>
            <person name="Nakagawa T."/>
            <person name="Ezawa T."/>
            <person name="Yamaguchi K."/>
            <person name="Bino T."/>
            <person name="Nishimoto Y."/>
            <person name="Shigenobu S."/>
            <person name="Kawaguchi M."/>
        </authorList>
    </citation>
    <scope>NUCLEOTIDE SEQUENCE</scope>
    <source>
        <strain evidence="3">HR1</strain>
    </source>
</reference>
<comment type="caution">
    <text evidence="3">The sequence shown here is derived from an EMBL/GenBank/DDBJ whole genome shotgun (WGS) entry which is preliminary data.</text>
</comment>
<evidence type="ECO:0000313" key="3">
    <source>
        <dbReference type="EMBL" id="GES96226.1"/>
    </source>
</evidence>
<accession>A0A8H3M249</accession>